<dbReference type="GO" id="GO:0006298">
    <property type="term" value="P:mismatch repair"/>
    <property type="evidence" value="ECO:0007669"/>
    <property type="project" value="EnsemblFungi"/>
</dbReference>
<dbReference type="GeneID" id="11502217"/>
<evidence type="ECO:0000259" key="9">
    <source>
        <dbReference type="Pfam" id="PF18794"/>
    </source>
</evidence>
<evidence type="ECO:0000256" key="7">
    <source>
        <dbReference type="ARBA" id="ARBA00023204"/>
    </source>
</evidence>
<evidence type="ECO:0000313" key="11">
    <source>
        <dbReference type="EMBL" id="CCE91782.1"/>
    </source>
</evidence>
<dbReference type="Pfam" id="PF18794">
    <property type="entry name" value="HSM3_C"/>
    <property type="match status" value="1"/>
</dbReference>
<proteinExistence type="inferred from homology"/>
<dbReference type="CDD" id="cd12794">
    <property type="entry name" value="Hsm3_like"/>
    <property type="match status" value="1"/>
</dbReference>
<keyword evidence="4" id="KW-0963">Cytoplasm</keyword>
<dbReference type="InterPro" id="IPR040752">
    <property type="entry name" value="HSM3_C"/>
</dbReference>
<keyword evidence="5" id="KW-0227">DNA damage</keyword>
<comment type="function">
    <text evidence="8">Involved in DNA mismatch repair in slow-growing cells. Acts as a chaperone during the assembly of the 26S proteasome, specifically of the base subcomplex of the 19S regulatory complex (RC).</text>
</comment>
<evidence type="ECO:0000256" key="5">
    <source>
        <dbReference type="ARBA" id="ARBA00022763"/>
    </source>
</evidence>
<dbReference type="Proteomes" id="UP000005627">
    <property type="component" value="Chromosome 4"/>
</dbReference>
<dbReference type="KEGG" id="tdl:TDEL_0D01980"/>
<dbReference type="RefSeq" id="XP_003680993.1">
    <property type="nucleotide sequence ID" value="XM_003680945.1"/>
</dbReference>
<accession>G8ZT38</accession>
<feature type="domain" description="DNA mismatch repair protein HSM3 C-terminal" evidence="9">
    <location>
        <begin position="309"/>
        <end position="481"/>
    </location>
</feature>
<dbReference type="STRING" id="1076872.G8ZT38"/>
<dbReference type="Gene3D" id="1.25.10.50">
    <property type="match status" value="1"/>
</dbReference>
<comment type="similarity">
    <text evidence="2">Belongs to the proteasome subunit S5B/HSM3 family.</text>
</comment>
<sequence>MSTNSDESPSAIKNMLDELNGMLECEELPSQINEQLERCILNLTSINKLPVDPKRFLANIKRILVDPKANARLDYDLMLEMLSKIVATSSFEDVLTVFSVEDLVLSLKSGNPSLIKAANQVIARSYPKGLFANSEILDILLDLYFDSSYDISVINSIEHSISNLSSDELVRRRILINNLPPLMVVRKKFESTSMARLLEILNLLCRNMEHSEFIEKLFVVRGDELIKSLDIDVVLFIHIVVYYTNLLNEVDVIEVGGHTHEWLLRYIQPIVPALGDIYAQNDKYPDVKYFARSYLFKFFQKLSYLDDESLFRFLDENYIHISPETRYLTDFLSFVNPSYLSRYYSTLLTRFGTVTPSKLGVIRNLVAHQQSFALIKSHITADAILAMPYMEQMVLLQRVSQYPHSAEYLLNDLPKVMSNLISNGNGEVIESETVALRRETIENLLKYDQSVWHIPLMDEMIKITGGRPRSQVQTSLASSYI</sequence>
<dbReference type="EMBL" id="HE616745">
    <property type="protein sequence ID" value="CCE91782.1"/>
    <property type="molecule type" value="Genomic_DNA"/>
</dbReference>
<organism evidence="11 12">
    <name type="scientific">Torulaspora delbrueckii</name>
    <name type="common">Yeast</name>
    <name type="synonym">Candida colliculosa</name>
    <dbReference type="NCBI Taxonomy" id="4950"/>
    <lineage>
        <taxon>Eukaryota</taxon>
        <taxon>Fungi</taxon>
        <taxon>Dikarya</taxon>
        <taxon>Ascomycota</taxon>
        <taxon>Saccharomycotina</taxon>
        <taxon>Saccharomycetes</taxon>
        <taxon>Saccharomycetales</taxon>
        <taxon>Saccharomycetaceae</taxon>
        <taxon>Torulaspora</taxon>
    </lineage>
</organism>
<dbReference type="OrthoDB" id="4074002at2759"/>
<dbReference type="eggNOG" id="ENOG502QWEK">
    <property type="taxonomic scope" value="Eukaryota"/>
</dbReference>
<dbReference type="GO" id="GO:0005829">
    <property type="term" value="C:cytosol"/>
    <property type="evidence" value="ECO:0007669"/>
    <property type="project" value="EnsemblFungi"/>
</dbReference>
<keyword evidence="12" id="KW-1185">Reference proteome</keyword>
<evidence type="ECO:0000313" key="12">
    <source>
        <dbReference type="Proteomes" id="UP000005627"/>
    </source>
</evidence>
<dbReference type="HOGENOM" id="CLU_044760_0_0_1"/>
<keyword evidence="7" id="KW-0234">DNA repair</keyword>
<reference evidence="11 12" key="1">
    <citation type="journal article" date="2011" name="Proc. Natl. Acad. Sci. U.S.A.">
        <title>Evolutionary erosion of yeast sex chromosomes by mating-type switching accidents.</title>
        <authorList>
            <person name="Gordon J.L."/>
            <person name="Armisen D."/>
            <person name="Proux-Wera E."/>
            <person name="Oheigeartaigh S.S."/>
            <person name="Byrne K.P."/>
            <person name="Wolfe K.H."/>
        </authorList>
    </citation>
    <scope>NUCLEOTIDE SEQUENCE [LARGE SCALE GENOMIC DNA]</scope>
    <source>
        <strain evidence="12">ATCC 10662 / CBS 1146 / NBRC 0425 / NCYC 2629 / NRRL Y-866</strain>
    </source>
</reference>
<dbReference type="GO" id="GO:0005634">
    <property type="term" value="C:nucleus"/>
    <property type="evidence" value="ECO:0007669"/>
    <property type="project" value="EnsemblFungi"/>
</dbReference>
<dbReference type="InParanoid" id="G8ZT38"/>
<dbReference type="Pfam" id="PF18795">
    <property type="entry name" value="HSM3_N"/>
    <property type="match status" value="1"/>
</dbReference>
<dbReference type="AlphaFoldDB" id="G8ZT38"/>
<keyword evidence="6" id="KW-0143">Chaperone</keyword>
<gene>
    <name evidence="11" type="primary">TDEL0D01980</name>
    <name evidence="11" type="ORF">TDEL_0D01980</name>
</gene>
<feature type="domain" description="DNA mismatch repair protein HSM3 N-terminal" evidence="10">
    <location>
        <begin position="14"/>
        <end position="248"/>
    </location>
</feature>
<name>G8ZT38_TORDE</name>
<comment type="subcellular location">
    <subcellularLocation>
        <location evidence="1">Cytoplasm</location>
    </subcellularLocation>
</comment>
<evidence type="ECO:0000256" key="3">
    <source>
        <dbReference type="ARBA" id="ARBA00019167"/>
    </source>
</evidence>
<dbReference type="GO" id="GO:0070682">
    <property type="term" value="P:proteasome regulatory particle assembly"/>
    <property type="evidence" value="ECO:0007669"/>
    <property type="project" value="EnsemblFungi"/>
</dbReference>
<dbReference type="GO" id="GO:0044183">
    <property type="term" value="F:protein folding chaperone"/>
    <property type="evidence" value="ECO:0007669"/>
    <property type="project" value="EnsemblFungi"/>
</dbReference>
<protein>
    <recommendedName>
        <fullName evidence="3">DNA mismatch repair protein HSM3</fullName>
    </recommendedName>
</protein>
<evidence type="ECO:0000256" key="6">
    <source>
        <dbReference type="ARBA" id="ARBA00023186"/>
    </source>
</evidence>
<evidence type="ECO:0000256" key="1">
    <source>
        <dbReference type="ARBA" id="ARBA00004496"/>
    </source>
</evidence>
<evidence type="ECO:0000256" key="8">
    <source>
        <dbReference type="ARBA" id="ARBA00024671"/>
    </source>
</evidence>
<dbReference type="InterPro" id="IPR041335">
    <property type="entry name" value="HSM3_N"/>
</dbReference>
<dbReference type="FunCoup" id="G8ZT38">
    <property type="interactions" value="143"/>
</dbReference>
<evidence type="ECO:0000256" key="2">
    <source>
        <dbReference type="ARBA" id="ARBA00006823"/>
    </source>
</evidence>
<dbReference type="Gene3D" id="1.25.40.580">
    <property type="match status" value="1"/>
</dbReference>
<evidence type="ECO:0000259" key="10">
    <source>
        <dbReference type="Pfam" id="PF18795"/>
    </source>
</evidence>
<evidence type="ECO:0000256" key="4">
    <source>
        <dbReference type="ARBA" id="ARBA00022490"/>
    </source>
</evidence>